<comment type="caution">
    <text evidence="18">The sequence shown here is derived from an EMBL/GenBank/DDBJ whole genome shotgun (WGS) entry which is preliminary data.</text>
</comment>
<evidence type="ECO:0000256" key="4">
    <source>
        <dbReference type="ARBA" id="ARBA00021581"/>
    </source>
</evidence>
<dbReference type="PANTHER" id="PTHR30622:SF4">
    <property type="entry name" value="UNDECAPRENYL-DIPHOSPHATASE"/>
    <property type="match status" value="1"/>
</dbReference>
<keyword evidence="10 17" id="KW-1133">Transmembrane helix</keyword>
<dbReference type="GO" id="GO:0005886">
    <property type="term" value="C:plasma membrane"/>
    <property type="evidence" value="ECO:0007669"/>
    <property type="project" value="UniProtKB-SubCell"/>
</dbReference>
<gene>
    <name evidence="17 18" type="primary">uppP</name>
    <name evidence="18" type="ORF">HRbin22_00879</name>
</gene>
<evidence type="ECO:0000256" key="2">
    <source>
        <dbReference type="ARBA" id="ARBA00010621"/>
    </source>
</evidence>
<evidence type="ECO:0000256" key="12">
    <source>
        <dbReference type="ARBA" id="ARBA00023251"/>
    </source>
</evidence>
<evidence type="ECO:0000256" key="14">
    <source>
        <dbReference type="ARBA" id="ARBA00032707"/>
    </source>
</evidence>
<evidence type="ECO:0000256" key="8">
    <source>
        <dbReference type="ARBA" id="ARBA00022960"/>
    </source>
</evidence>
<dbReference type="AlphaFoldDB" id="A0A2H5Y5P6"/>
<keyword evidence="11 17" id="KW-0472">Membrane</keyword>
<dbReference type="GO" id="GO:0009252">
    <property type="term" value="P:peptidoglycan biosynthetic process"/>
    <property type="evidence" value="ECO:0007669"/>
    <property type="project" value="UniProtKB-KW"/>
</dbReference>
<evidence type="ECO:0000256" key="15">
    <source>
        <dbReference type="ARBA" id="ARBA00032932"/>
    </source>
</evidence>
<comment type="caution">
    <text evidence="17">Lacks conserved residue(s) required for the propagation of feature annotation.</text>
</comment>
<feature type="transmembrane region" description="Helical" evidence="17">
    <location>
        <begin position="192"/>
        <end position="209"/>
    </location>
</feature>
<dbReference type="EC" id="3.6.1.27" evidence="3 17"/>
<dbReference type="Proteomes" id="UP000236642">
    <property type="component" value="Unassembled WGS sequence"/>
</dbReference>
<keyword evidence="13 17" id="KW-0961">Cell wall biogenesis/degradation</keyword>
<dbReference type="GO" id="GO:0008360">
    <property type="term" value="P:regulation of cell shape"/>
    <property type="evidence" value="ECO:0007669"/>
    <property type="project" value="UniProtKB-KW"/>
</dbReference>
<comment type="subcellular location">
    <subcellularLocation>
        <location evidence="1 17">Cell membrane</location>
        <topology evidence="1 17">Multi-pass membrane protein</topology>
    </subcellularLocation>
</comment>
<keyword evidence="7 17" id="KW-0378">Hydrolase</keyword>
<feature type="transmembrane region" description="Helical" evidence="17">
    <location>
        <begin position="255"/>
        <end position="272"/>
    </location>
</feature>
<evidence type="ECO:0000256" key="9">
    <source>
        <dbReference type="ARBA" id="ARBA00022984"/>
    </source>
</evidence>
<comment type="similarity">
    <text evidence="2 17">Belongs to the UppP family.</text>
</comment>
<comment type="catalytic activity">
    <reaction evidence="16 17">
        <text>di-trans,octa-cis-undecaprenyl diphosphate + H2O = di-trans,octa-cis-undecaprenyl phosphate + phosphate + H(+)</text>
        <dbReference type="Rhea" id="RHEA:28094"/>
        <dbReference type="ChEBI" id="CHEBI:15377"/>
        <dbReference type="ChEBI" id="CHEBI:15378"/>
        <dbReference type="ChEBI" id="CHEBI:43474"/>
        <dbReference type="ChEBI" id="CHEBI:58405"/>
        <dbReference type="ChEBI" id="CHEBI:60392"/>
        <dbReference type="EC" id="3.6.1.27"/>
    </reaction>
</comment>
<evidence type="ECO:0000256" key="6">
    <source>
        <dbReference type="ARBA" id="ARBA00022692"/>
    </source>
</evidence>
<keyword evidence="12 17" id="KW-0046">Antibiotic resistance</keyword>
<evidence type="ECO:0000256" key="11">
    <source>
        <dbReference type="ARBA" id="ARBA00023136"/>
    </source>
</evidence>
<proteinExistence type="inferred from homology"/>
<keyword evidence="6 17" id="KW-0812">Transmembrane</keyword>
<reference evidence="19" key="1">
    <citation type="submission" date="2017-09" db="EMBL/GenBank/DDBJ databases">
        <title>Metaegenomics of thermophilic ammonia-oxidizing enrichment culture.</title>
        <authorList>
            <person name="Kato S."/>
            <person name="Suzuki K."/>
        </authorList>
    </citation>
    <scope>NUCLEOTIDE SEQUENCE [LARGE SCALE GENOMIC DNA]</scope>
</reference>
<evidence type="ECO:0000256" key="7">
    <source>
        <dbReference type="ARBA" id="ARBA00022801"/>
    </source>
</evidence>
<protein>
    <recommendedName>
        <fullName evidence="4 17">Undecaprenyl-diphosphatase</fullName>
        <ecNumber evidence="3 17">3.6.1.27</ecNumber>
    </recommendedName>
    <alternativeName>
        <fullName evidence="15 17">Bacitracin resistance protein</fullName>
    </alternativeName>
    <alternativeName>
        <fullName evidence="14 17">Undecaprenyl pyrophosphate phosphatase</fullName>
    </alternativeName>
</protein>
<evidence type="ECO:0000256" key="17">
    <source>
        <dbReference type="HAMAP-Rule" id="MF_01006"/>
    </source>
</evidence>
<dbReference type="HAMAP" id="MF_01006">
    <property type="entry name" value="Undec_diphosphatase"/>
    <property type="match status" value="1"/>
</dbReference>
<evidence type="ECO:0000256" key="5">
    <source>
        <dbReference type="ARBA" id="ARBA00022475"/>
    </source>
</evidence>
<feature type="transmembrane region" description="Helical" evidence="17">
    <location>
        <begin position="115"/>
        <end position="135"/>
    </location>
</feature>
<name>A0A2H5Y5P6_9CHLR</name>
<dbReference type="InterPro" id="IPR003824">
    <property type="entry name" value="UppP"/>
</dbReference>
<dbReference type="GO" id="GO:0050380">
    <property type="term" value="F:undecaprenyl-diphosphatase activity"/>
    <property type="evidence" value="ECO:0007669"/>
    <property type="project" value="UniProtKB-UniRule"/>
</dbReference>
<comment type="function">
    <text evidence="17">Catalyzes the dephosphorylation of undecaprenyl diphosphate (UPP). Confers resistance to bacitracin.</text>
</comment>
<keyword evidence="8 17" id="KW-0133">Cell shape</keyword>
<keyword evidence="5 17" id="KW-1003">Cell membrane</keyword>
<feature type="transmembrane region" description="Helical" evidence="17">
    <location>
        <begin position="221"/>
        <end position="243"/>
    </location>
</feature>
<dbReference type="GO" id="GO:0071555">
    <property type="term" value="P:cell wall organization"/>
    <property type="evidence" value="ECO:0007669"/>
    <property type="project" value="UniProtKB-KW"/>
</dbReference>
<comment type="miscellaneous">
    <text evidence="17">Bacitracin is thought to be involved in the inhibition of peptidoglycan synthesis by sequestering undecaprenyl diphosphate, thereby reducing the pool of lipid carrier available.</text>
</comment>
<evidence type="ECO:0000256" key="1">
    <source>
        <dbReference type="ARBA" id="ARBA00004651"/>
    </source>
</evidence>
<evidence type="ECO:0000256" key="10">
    <source>
        <dbReference type="ARBA" id="ARBA00022989"/>
    </source>
</evidence>
<sequence length="274" mass="29799">MTWFQALVLGIVQGLTEYLPVSSSAHLVLVPWLLGWRNDERLVFPFDVLVQWGTLVPVLIYFHRDLWAILAGGWEGIRRGSPFATPEGRLGGWILLATLPAAVLGMLFKKPIEAVFLQPVLTGVLLFGTAGLLWLGEHFGRGERDLGRMTARDALVIGFAQALALLPGISRSGSTIAAGLGRGFLRPEAARFSFLLSIPALLGAGLVALRDLYTVGVPPEALIPILIGFFSSALSGYFAIWGLMRMVRRRSLRPFAVYCAGVGVLTLVLFLFRG</sequence>
<evidence type="ECO:0000256" key="16">
    <source>
        <dbReference type="ARBA" id="ARBA00047594"/>
    </source>
</evidence>
<evidence type="ECO:0000313" key="19">
    <source>
        <dbReference type="Proteomes" id="UP000236642"/>
    </source>
</evidence>
<organism evidence="18 19">
    <name type="scientific">Candidatus Thermoflexus japonica</name>
    <dbReference type="NCBI Taxonomy" id="2035417"/>
    <lineage>
        <taxon>Bacteria</taxon>
        <taxon>Bacillati</taxon>
        <taxon>Chloroflexota</taxon>
        <taxon>Thermoflexia</taxon>
        <taxon>Thermoflexales</taxon>
        <taxon>Thermoflexaceae</taxon>
        <taxon>Thermoflexus</taxon>
    </lineage>
</organism>
<dbReference type="GO" id="GO:0046677">
    <property type="term" value="P:response to antibiotic"/>
    <property type="evidence" value="ECO:0007669"/>
    <property type="project" value="UniProtKB-UniRule"/>
</dbReference>
<dbReference type="Pfam" id="PF02673">
    <property type="entry name" value="BacA"/>
    <property type="match status" value="1"/>
</dbReference>
<keyword evidence="9 17" id="KW-0573">Peptidoglycan synthesis</keyword>
<accession>A0A2H5Y5P6</accession>
<evidence type="ECO:0000313" key="18">
    <source>
        <dbReference type="EMBL" id="GBD08638.1"/>
    </source>
</evidence>
<dbReference type="EMBL" id="BEHY01000014">
    <property type="protein sequence ID" value="GBD08638.1"/>
    <property type="molecule type" value="Genomic_DNA"/>
</dbReference>
<dbReference type="PANTHER" id="PTHR30622">
    <property type="entry name" value="UNDECAPRENYL-DIPHOSPHATASE"/>
    <property type="match status" value="1"/>
</dbReference>
<evidence type="ECO:0000256" key="13">
    <source>
        <dbReference type="ARBA" id="ARBA00023316"/>
    </source>
</evidence>
<evidence type="ECO:0000256" key="3">
    <source>
        <dbReference type="ARBA" id="ARBA00012374"/>
    </source>
</evidence>